<dbReference type="Proteomes" id="UP001273136">
    <property type="component" value="Unassembled WGS sequence"/>
</dbReference>
<organism evidence="1 2">
    <name type="scientific">Methanorbis furvi</name>
    <dbReference type="NCBI Taxonomy" id="3028299"/>
    <lineage>
        <taxon>Archaea</taxon>
        <taxon>Methanobacteriati</taxon>
        <taxon>Methanobacteriota</taxon>
        <taxon>Stenosarchaea group</taxon>
        <taxon>Methanomicrobia</taxon>
        <taxon>Methanomicrobiales</taxon>
        <taxon>Methanocorpusculaceae</taxon>
        <taxon>Methanorbis</taxon>
    </lineage>
</organism>
<evidence type="ECO:0000313" key="1">
    <source>
        <dbReference type="EMBL" id="MDV0442645.1"/>
    </source>
</evidence>
<keyword evidence="2" id="KW-1185">Reference proteome</keyword>
<accession>A0AAE4MD16</accession>
<dbReference type="AlphaFoldDB" id="A0AAE4MD16"/>
<gene>
    <name evidence="1" type="ORF">McpAg1_19090</name>
</gene>
<dbReference type="EMBL" id="JAWDKA010000018">
    <property type="protein sequence ID" value="MDV0442645.1"/>
    <property type="molecule type" value="Genomic_DNA"/>
</dbReference>
<proteinExistence type="predicted"/>
<name>A0AAE4MD16_9EURY</name>
<reference evidence="1" key="1">
    <citation type="submission" date="2023-06" db="EMBL/GenBank/DDBJ databases">
        <title>Genome sequence of Methancorpusculaceae sp. Ag1.</title>
        <authorList>
            <person name="Protasov E."/>
            <person name="Platt K."/>
            <person name="Poehlein A."/>
            <person name="Daniel R."/>
            <person name="Brune A."/>
        </authorList>
    </citation>
    <scope>NUCLEOTIDE SEQUENCE</scope>
    <source>
        <strain evidence="1">Ag1</strain>
    </source>
</reference>
<comment type="caution">
    <text evidence="1">The sequence shown here is derived from an EMBL/GenBank/DDBJ whole genome shotgun (WGS) entry which is preliminary data.</text>
</comment>
<protein>
    <submittedName>
        <fullName evidence="1">Uncharacterized protein</fullName>
    </submittedName>
</protein>
<sequence>MDRILLYSESDPEQKIRAILPKSKIELITTPTEPEPETGKYPVTIYTDKEMIVVLVESSVAGLELADKILGNFCYDAAGVMCLGIAESLFRRRF</sequence>
<evidence type="ECO:0000313" key="2">
    <source>
        <dbReference type="Proteomes" id="UP001273136"/>
    </source>
</evidence>